<dbReference type="InterPro" id="IPR045864">
    <property type="entry name" value="aa-tRNA-synth_II/BPL/LPL"/>
</dbReference>
<dbReference type="FunFam" id="3.40.50.800:FF:000001">
    <property type="entry name" value="Threonine--tRNA ligase"/>
    <property type="match status" value="1"/>
</dbReference>
<dbReference type="SUPFAM" id="SSF81271">
    <property type="entry name" value="TGS-like"/>
    <property type="match status" value="1"/>
</dbReference>
<dbReference type="GO" id="GO:0004829">
    <property type="term" value="F:threonine-tRNA ligase activity"/>
    <property type="evidence" value="ECO:0007669"/>
    <property type="project" value="UniProtKB-UniRule"/>
</dbReference>
<dbReference type="GO" id="GO:0005737">
    <property type="term" value="C:cytoplasm"/>
    <property type="evidence" value="ECO:0007669"/>
    <property type="project" value="UniProtKB-SubCell"/>
</dbReference>
<dbReference type="Pfam" id="PF02824">
    <property type="entry name" value="TGS"/>
    <property type="match status" value="1"/>
</dbReference>
<dbReference type="InterPro" id="IPR002314">
    <property type="entry name" value="aa-tRNA-synt_IIb"/>
</dbReference>
<evidence type="ECO:0000256" key="11">
    <source>
        <dbReference type="ARBA" id="ARBA00023146"/>
    </source>
</evidence>
<keyword evidence="11 13" id="KW-0030">Aminoacyl-tRNA synthetase</keyword>
<feature type="binding site" evidence="13">
    <location>
        <position position="393"/>
    </location>
    <ligand>
        <name>Zn(2+)</name>
        <dbReference type="ChEBI" id="CHEBI:29105"/>
        <note>catalytic</note>
    </ligand>
</feature>
<dbReference type="EC" id="6.1.1.3" evidence="13"/>
<dbReference type="FunFam" id="3.30.930.10:FF:000002">
    <property type="entry name" value="Threonine--tRNA ligase"/>
    <property type="match status" value="1"/>
</dbReference>
<dbReference type="SUPFAM" id="SSF55186">
    <property type="entry name" value="ThrRS/AlaRS common domain"/>
    <property type="match status" value="1"/>
</dbReference>
<keyword evidence="6 13" id="KW-0547">Nucleotide-binding</keyword>
<dbReference type="InterPro" id="IPR012947">
    <property type="entry name" value="tRNA_SAD"/>
</dbReference>
<dbReference type="Pfam" id="PF07973">
    <property type="entry name" value="tRNA_SAD"/>
    <property type="match status" value="1"/>
</dbReference>
<keyword evidence="17" id="KW-1185">Reference proteome</keyword>
<feature type="binding site" evidence="13">
    <location>
        <position position="523"/>
    </location>
    <ligand>
        <name>Zn(2+)</name>
        <dbReference type="ChEBI" id="CHEBI:29105"/>
        <note>catalytic</note>
    </ligand>
</feature>
<evidence type="ECO:0000256" key="10">
    <source>
        <dbReference type="ARBA" id="ARBA00022917"/>
    </source>
</evidence>
<dbReference type="Pfam" id="PF03129">
    <property type="entry name" value="HGTP_anticodon"/>
    <property type="match status" value="1"/>
</dbReference>
<comment type="caution">
    <text evidence="13">Lacks conserved residue(s) required for the propagation of feature annotation.</text>
</comment>
<dbReference type="FunFam" id="3.30.980.10:FF:000005">
    <property type="entry name" value="Threonyl-tRNA synthetase, mitochondrial"/>
    <property type="match status" value="1"/>
</dbReference>
<evidence type="ECO:0000259" key="15">
    <source>
        <dbReference type="PROSITE" id="PS51880"/>
    </source>
</evidence>
<feature type="domain" description="TGS" evidence="15">
    <location>
        <begin position="3"/>
        <end position="66"/>
    </location>
</feature>
<dbReference type="NCBIfam" id="TIGR00418">
    <property type="entry name" value="thrS"/>
    <property type="match status" value="1"/>
</dbReference>
<dbReference type="EMBL" id="CP112998">
    <property type="protein sequence ID" value="WAC14427.1"/>
    <property type="molecule type" value="Genomic_DNA"/>
</dbReference>
<keyword evidence="7 13" id="KW-0862">Zinc</keyword>
<evidence type="ECO:0000259" key="14">
    <source>
        <dbReference type="PROSITE" id="PS50862"/>
    </source>
</evidence>
<feature type="domain" description="Aminoacyl-transfer RNA synthetases class-II family profile" evidence="14">
    <location>
        <begin position="247"/>
        <end position="558"/>
    </location>
</feature>
<dbReference type="GO" id="GO:0006435">
    <property type="term" value="P:threonyl-tRNA aminoacylation"/>
    <property type="evidence" value="ECO:0007669"/>
    <property type="project" value="UniProtKB-UniRule"/>
</dbReference>
<organism evidence="16 17">
    <name type="scientific">Dyadobacter pollutisoli</name>
    <dbReference type="NCBI Taxonomy" id="2910158"/>
    <lineage>
        <taxon>Bacteria</taxon>
        <taxon>Pseudomonadati</taxon>
        <taxon>Bacteroidota</taxon>
        <taxon>Cytophagia</taxon>
        <taxon>Cytophagales</taxon>
        <taxon>Spirosomataceae</taxon>
        <taxon>Dyadobacter</taxon>
    </lineage>
</organism>
<proteinExistence type="inferred from homology"/>
<dbReference type="SMART" id="SM00863">
    <property type="entry name" value="tRNA_SAD"/>
    <property type="match status" value="1"/>
</dbReference>
<dbReference type="InterPro" id="IPR012676">
    <property type="entry name" value="TGS-like"/>
</dbReference>
<evidence type="ECO:0000313" key="16">
    <source>
        <dbReference type="EMBL" id="WAC14427.1"/>
    </source>
</evidence>
<dbReference type="Gene3D" id="3.30.930.10">
    <property type="entry name" value="Bira Bifunctional Protein, Domain 2"/>
    <property type="match status" value="1"/>
</dbReference>
<accession>A0A9E8NHK0</accession>
<keyword evidence="2 13" id="KW-0963">Cytoplasm</keyword>
<evidence type="ECO:0000313" key="17">
    <source>
        <dbReference type="Proteomes" id="UP001164653"/>
    </source>
</evidence>
<evidence type="ECO:0000256" key="1">
    <source>
        <dbReference type="ARBA" id="ARBA00008226"/>
    </source>
</evidence>
<dbReference type="CDD" id="cd00771">
    <property type="entry name" value="ThrRS_core"/>
    <property type="match status" value="1"/>
</dbReference>
<evidence type="ECO:0000256" key="2">
    <source>
        <dbReference type="ARBA" id="ARBA00022490"/>
    </source>
</evidence>
<evidence type="ECO:0000256" key="3">
    <source>
        <dbReference type="ARBA" id="ARBA00022555"/>
    </source>
</evidence>
<dbReference type="InterPro" id="IPR002320">
    <property type="entry name" value="Thr-tRNA-ligase_IIa"/>
</dbReference>
<dbReference type="Pfam" id="PF00587">
    <property type="entry name" value="tRNA-synt_2b"/>
    <property type="match status" value="1"/>
</dbReference>
<dbReference type="InterPro" id="IPR004154">
    <property type="entry name" value="Anticodon-bd"/>
</dbReference>
<gene>
    <name evidence="13 16" type="primary">thrS</name>
    <name evidence="16" type="ORF">ON006_10820</name>
</gene>
<keyword evidence="3 13" id="KW-0820">tRNA-binding</keyword>
<name>A0A9E8NHK0_9BACT</name>
<evidence type="ECO:0000256" key="6">
    <source>
        <dbReference type="ARBA" id="ARBA00022741"/>
    </source>
</evidence>
<dbReference type="PANTHER" id="PTHR11451">
    <property type="entry name" value="THREONINE-TRNA LIGASE"/>
    <property type="match status" value="1"/>
</dbReference>
<protein>
    <recommendedName>
        <fullName evidence="13">Threonine--tRNA ligase</fullName>
        <ecNumber evidence="13">6.1.1.3</ecNumber>
    </recommendedName>
    <alternativeName>
        <fullName evidence="13">Threonyl-tRNA synthetase</fullName>
        <shortName evidence="13">ThrRS</shortName>
    </alternativeName>
</protein>
<evidence type="ECO:0000256" key="7">
    <source>
        <dbReference type="ARBA" id="ARBA00022833"/>
    </source>
</evidence>
<dbReference type="PANTHER" id="PTHR11451:SF44">
    <property type="entry name" value="THREONINE--TRNA LIGASE, CHLOROPLASTIC_MITOCHONDRIAL 2"/>
    <property type="match status" value="1"/>
</dbReference>
<dbReference type="InterPro" id="IPR033728">
    <property type="entry name" value="ThrRS_core"/>
</dbReference>
<dbReference type="PRINTS" id="PR01047">
    <property type="entry name" value="TRNASYNTHTHR"/>
</dbReference>
<comment type="subcellular location">
    <subcellularLocation>
        <location evidence="13">Cytoplasm</location>
    </subcellularLocation>
</comment>
<dbReference type="InterPro" id="IPR006195">
    <property type="entry name" value="aa-tRNA-synth_II"/>
</dbReference>
<evidence type="ECO:0000256" key="8">
    <source>
        <dbReference type="ARBA" id="ARBA00022840"/>
    </source>
</evidence>
<reference evidence="16" key="1">
    <citation type="submission" date="2022-11" db="EMBL/GenBank/DDBJ databases">
        <title>Dyadobacter pollutisoli sp. nov., isolated from plastic dumped soil.</title>
        <authorList>
            <person name="Kim J.M."/>
            <person name="Kim K.R."/>
            <person name="Lee J.K."/>
            <person name="Hao L."/>
            <person name="Jeon C.O."/>
        </authorList>
    </citation>
    <scope>NUCLEOTIDE SEQUENCE</scope>
    <source>
        <strain evidence="16">U1</strain>
    </source>
</reference>
<dbReference type="SUPFAM" id="SSF55681">
    <property type="entry name" value="Class II aaRS and biotin synthetases"/>
    <property type="match status" value="1"/>
</dbReference>
<dbReference type="AlphaFoldDB" id="A0A9E8NHK0"/>
<dbReference type="PROSITE" id="PS50862">
    <property type="entry name" value="AA_TRNA_LIGASE_II"/>
    <property type="match status" value="1"/>
</dbReference>
<keyword evidence="4 13" id="KW-0436">Ligase</keyword>
<dbReference type="SUPFAM" id="SSF52954">
    <property type="entry name" value="Class II aaRS ABD-related"/>
    <property type="match status" value="1"/>
</dbReference>
<dbReference type="HAMAP" id="MF_00184">
    <property type="entry name" value="Thr_tRNA_synth"/>
    <property type="match status" value="1"/>
</dbReference>
<evidence type="ECO:0000256" key="5">
    <source>
        <dbReference type="ARBA" id="ARBA00022723"/>
    </source>
</evidence>
<keyword evidence="9 13" id="KW-0694">RNA-binding</keyword>
<dbReference type="GO" id="GO:0000049">
    <property type="term" value="F:tRNA binding"/>
    <property type="evidence" value="ECO:0007669"/>
    <property type="project" value="UniProtKB-KW"/>
</dbReference>
<comment type="subunit">
    <text evidence="13">Homodimer.</text>
</comment>
<dbReference type="CDD" id="cd01667">
    <property type="entry name" value="TGS_ThrRS"/>
    <property type="match status" value="1"/>
</dbReference>
<keyword evidence="8 13" id="KW-0067">ATP-binding</keyword>
<comment type="similarity">
    <text evidence="1 13">Belongs to the class-II aminoacyl-tRNA synthetase family.</text>
</comment>
<keyword evidence="10 13" id="KW-0648">Protein biosynthesis</keyword>
<evidence type="ECO:0000256" key="12">
    <source>
        <dbReference type="ARBA" id="ARBA00049515"/>
    </source>
</evidence>
<comment type="cofactor">
    <cofactor evidence="13">
        <name>Zn(2+)</name>
        <dbReference type="ChEBI" id="CHEBI:29105"/>
    </cofactor>
    <text evidence="13">Binds 1 zinc ion per subunit.</text>
</comment>
<dbReference type="KEGG" id="dpf:ON006_10820"/>
<dbReference type="Gene3D" id="3.30.980.10">
    <property type="entry name" value="Threonyl-trna Synthetase, Chain A, domain 2"/>
    <property type="match status" value="1"/>
</dbReference>
<dbReference type="Proteomes" id="UP001164653">
    <property type="component" value="Chromosome"/>
</dbReference>
<dbReference type="GO" id="GO:0046872">
    <property type="term" value="F:metal ion binding"/>
    <property type="evidence" value="ECO:0007669"/>
    <property type="project" value="UniProtKB-KW"/>
</dbReference>
<dbReference type="GO" id="GO:0005524">
    <property type="term" value="F:ATP binding"/>
    <property type="evidence" value="ECO:0007669"/>
    <property type="project" value="UniProtKB-UniRule"/>
</dbReference>
<dbReference type="Gene3D" id="3.30.54.20">
    <property type="match status" value="1"/>
</dbReference>
<comment type="catalytic activity">
    <reaction evidence="12 13">
        <text>tRNA(Thr) + L-threonine + ATP = L-threonyl-tRNA(Thr) + AMP + diphosphate + H(+)</text>
        <dbReference type="Rhea" id="RHEA:24624"/>
        <dbReference type="Rhea" id="RHEA-COMP:9670"/>
        <dbReference type="Rhea" id="RHEA-COMP:9704"/>
        <dbReference type="ChEBI" id="CHEBI:15378"/>
        <dbReference type="ChEBI" id="CHEBI:30616"/>
        <dbReference type="ChEBI" id="CHEBI:33019"/>
        <dbReference type="ChEBI" id="CHEBI:57926"/>
        <dbReference type="ChEBI" id="CHEBI:78442"/>
        <dbReference type="ChEBI" id="CHEBI:78534"/>
        <dbReference type="ChEBI" id="CHEBI:456215"/>
        <dbReference type="EC" id="6.1.1.3"/>
    </reaction>
</comment>
<evidence type="ECO:0000256" key="4">
    <source>
        <dbReference type="ARBA" id="ARBA00022598"/>
    </source>
</evidence>
<dbReference type="FunFam" id="3.30.54.20:FF:000002">
    <property type="entry name" value="Threonine--tRNA ligase"/>
    <property type="match status" value="1"/>
</dbReference>
<dbReference type="CDD" id="cd00860">
    <property type="entry name" value="ThrRS_anticodon"/>
    <property type="match status" value="1"/>
</dbReference>
<evidence type="ECO:0000256" key="13">
    <source>
        <dbReference type="HAMAP-Rule" id="MF_00184"/>
    </source>
</evidence>
<dbReference type="InterPro" id="IPR047246">
    <property type="entry name" value="ThrRS_anticodon"/>
</dbReference>
<feature type="binding site" evidence="13">
    <location>
        <position position="342"/>
    </location>
    <ligand>
        <name>Zn(2+)</name>
        <dbReference type="ChEBI" id="CHEBI:29105"/>
        <note>catalytic</note>
    </ligand>
</feature>
<keyword evidence="5 13" id="KW-0479">Metal-binding</keyword>
<evidence type="ECO:0000256" key="9">
    <source>
        <dbReference type="ARBA" id="ARBA00022884"/>
    </source>
</evidence>
<dbReference type="PROSITE" id="PS51880">
    <property type="entry name" value="TGS"/>
    <property type="match status" value="1"/>
</dbReference>
<dbReference type="InterPro" id="IPR012675">
    <property type="entry name" value="Beta-grasp_dom_sf"/>
</dbReference>
<dbReference type="RefSeq" id="WP_244819794.1">
    <property type="nucleotide sequence ID" value="NZ_CP112998.1"/>
</dbReference>
<sequence length="647" mass="73752">MKDESQVKITLPDGSERYYPKGVTALDIALSISEGLARNVIAAKVNSEIWDPTREITQDSLVKLLTWNDEDGKSTFWHSSAHLLAEALEALYPGVKFGTGPSIEKGFYYDVDLGDKSLSQDDFPKIEAKMLELARQKNEYIRKPISKADALELFTKKGDEYKLELIDGLEDGSITLYEQGGFTDLCRGPHIPNTGFIKAVKLTNIGGAYWRNKQENKMLTRIYGITFPKQKELEEYVTLMEEAKKRDHRRLGKELELFAFSEKVGQGLPLWLPKGAMLRERLQSFLSKAQSRAGYLPVITPNIGSKELYVTSGHWDKYGKDSFQPIKTPNVGEEYLLKPMNCPHHCEIYKTSPRSYKDLPLRFSEFGTVYRYEQSGELHGLTRVRGFTQDDAHIFCRPDQVKEEFVRVIDLVLYVFKSLGFEDYSAQISLRDPNDKVKYIGKDEDWARAESAIIEAAQERGLSTVTELGEAAFYGPKLDFMVRDALGRKWQLGTIQVDYQMPKRFGLEYTGSDNQKHQPVMIHRAPFGSMERFIAILIENTAGQFPLWLSPDQIAILPISEKFADYAEDVFFQLQDHDIRGFVDHRDEKIGRKIRDAEVTKVPFMLIVGEKEMAEGKLSVRRKGEGDLGSMTVEEFIGFFKKEAAII</sequence>
<dbReference type="FunFam" id="3.10.20.30:FF:000005">
    <property type="entry name" value="Threonine--tRNA ligase"/>
    <property type="match status" value="1"/>
</dbReference>
<dbReference type="InterPro" id="IPR036621">
    <property type="entry name" value="Anticodon-bd_dom_sf"/>
</dbReference>
<dbReference type="InterPro" id="IPR018163">
    <property type="entry name" value="Thr/Ala-tRNA-synth_IIc_edit"/>
</dbReference>
<dbReference type="InterPro" id="IPR004095">
    <property type="entry name" value="TGS"/>
</dbReference>
<dbReference type="Gene3D" id="3.40.50.800">
    <property type="entry name" value="Anticodon-binding domain"/>
    <property type="match status" value="1"/>
</dbReference>
<dbReference type="Gene3D" id="3.10.20.30">
    <property type="match status" value="1"/>
</dbReference>